<dbReference type="AlphaFoldDB" id="A0A8S1H9N6"/>
<evidence type="ECO:0000256" key="12">
    <source>
        <dbReference type="SAM" id="MobiDB-lite"/>
    </source>
</evidence>
<comment type="subcellular location">
    <subcellularLocation>
        <location evidence="1">Membrane</location>
    </subcellularLocation>
</comment>
<evidence type="ECO:0000256" key="13">
    <source>
        <dbReference type="SAM" id="Phobius"/>
    </source>
</evidence>
<keyword evidence="10 13" id="KW-0472">Membrane</keyword>
<evidence type="ECO:0008006" key="18">
    <source>
        <dbReference type="Google" id="ProtNLM"/>
    </source>
</evidence>
<dbReference type="Gene3D" id="1.20.1070.10">
    <property type="entry name" value="Rhodopsin 7-helix transmembrane proteins"/>
    <property type="match status" value="1"/>
</dbReference>
<dbReference type="InterPro" id="IPR017441">
    <property type="entry name" value="Protein_kinase_ATP_BS"/>
</dbReference>
<gene>
    <name evidence="16" type="ORF">CAUJ_LOCUS5669</name>
</gene>
<dbReference type="SMART" id="SM01381">
    <property type="entry name" value="7TM_GPCR_Srsx"/>
    <property type="match status" value="1"/>
</dbReference>
<dbReference type="GO" id="GO:0043123">
    <property type="term" value="P:positive regulation of canonical NF-kappaB signal transduction"/>
    <property type="evidence" value="ECO:0007669"/>
    <property type="project" value="TreeGrafter"/>
</dbReference>
<dbReference type="GO" id="GO:0007254">
    <property type="term" value="P:JNK cascade"/>
    <property type="evidence" value="ECO:0007669"/>
    <property type="project" value="TreeGrafter"/>
</dbReference>
<evidence type="ECO:0000313" key="16">
    <source>
        <dbReference type="EMBL" id="CAD6189750.1"/>
    </source>
</evidence>
<dbReference type="InterPro" id="IPR000276">
    <property type="entry name" value="GPCR_Rhodpsn"/>
</dbReference>
<evidence type="ECO:0000259" key="14">
    <source>
        <dbReference type="PROSITE" id="PS50011"/>
    </source>
</evidence>
<evidence type="ECO:0000256" key="9">
    <source>
        <dbReference type="ARBA" id="ARBA00022989"/>
    </source>
</evidence>
<dbReference type="PANTHER" id="PTHR46716">
    <property type="entry name" value="MITOGEN-ACTIVATED PROTEIN KINASE KINASE KINASE 7"/>
    <property type="match status" value="1"/>
</dbReference>
<organism evidence="16 17">
    <name type="scientific">Caenorhabditis auriculariae</name>
    <dbReference type="NCBI Taxonomy" id="2777116"/>
    <lineage>
        <taxon>Eukaryota</taxon>
        <taxon>Metazoa</taxon>
        <taxon>Ecdysozoa</taxon>
        <taxon>Nematoda</taxon>
        <taxon>Chromadorea</taxon>
        <taxon>Rhabditida</taxon>
        <taxon>Rhabditina</taxon>
        <taxon>Rhabditomorpha</taxon>
        <taxon>Rhabditoidea</taxon>
        <taxon>Rhabditidae</taxon>
        <taxon>Peloderinae</taxon>
        <taxon>Caenorhabditis</taxon>
    </lineage>
</organism>
<feature type="transmembrane region" description="Helical" evidence="13">
    <location>
        <begin position="79"/>
        <end position="103"/>
    </location>
</feature>
<evidence type="ECO:0000256" key="1">
    <source>
        <dbReference type="ARBA" id="ARBA00004370"/>
    </source>
</evidence>
<evidence type="ECO:0000256" key="4">
    <source>
        <dbReference type="ARBA" id="ARBA00022679"/>
    </source>
</evidence>
<keyword evidence="7" id="KW-0418">Kinase</keyword>
<dbReference type="GO" id="GO:0016020">
    <property type="term" value="C:membrane"/>
    <property type="evidence" value="ECO:0007669"/>
    <property type="project" value="UniProtKB-SubCell"/>
</dbReference>
<dbReference type="Gene3D" id="1.10.510.10">
    <property type="entry name" value="Transferase(Phosphotransferase) domain 1"/>
    <property type="match status" value="1"/>
</dbReference>
<evidence type="ECO:0000313" key="17">
    <source>
        <dbReference type="Proteomes" id="UP000835052"/>
    </source>
</evidence>
<keyword evidence="6 11" id="KW-0547">Nucleotide-binding</keyword>
<comment type="caution">
    <text evidence="16">The sequence shown here is derived from an EMBL/GenBank/DDBJ whole genome shotgun (WGS) entry which is preliminary data.</text>
</comment>
<proteinExistence type="inferred from homology"/>
<dbReference type="GO" id="GO:0006955">
    <property type="term" value="P:immune response"/>
    <property type="evidence" value="ECO:0007669"/>
    <property type="project" value="TreeGrafter"/>
</dbReference>
<dbReference type="CDD" id="cd00637">
    <property type="entry name" value="7tm_classA_rhodopsin-like"/>
    <property type="match status" value="1"/>
</dbReference>
<dbReference type="PROSITE" id="PS50011">
    <property type="entry name" value="PROTEIN_KINASE_DOM"/>
    <property type="match status" value="1"/>
</dbReference>
<feature type="region of interest" description="Disordered" evidence="12">
    <location>
        <begin position="265"/>
        <end position="292"/>
    </location>
</feature>
<keyword evidence="17" id="KW-1185">Reference proteome</keyword>
<evidence type="ECO:0000256" key="10">
    <source>
        <dbReference type="ARBA" id="ARBA00023136"/>
    </source>
</evidence>
<accession>A0A8S1H9N6</accession>
<feature type="transmembrane region" description="Helical" evidence="13">
    <location>
        <begin position="160"/>
        <end position="182"/>
    </location>
</feature>
<dbReference type="InterPro" id="IPR017452">
    <property type="entry name" value="GPCR_Rhodpsn_7TM"/>
</dbReference>
<evidence type="ECO:0000256" key="7">
    <source>
        <dbReference type="ARBA" id="ARBA00022777"/>
    </source>
</evidence>
<dbReference type="InterPro" id="IPR019424">
    <property type="entry name" value="7TM_GPCR_Srsx"/>
</dbReference>
<dbReference type="GO" id="GO:0004709">
    <property type="term" value="F:MAP kinase kinase kinase activity"/>
    <property type="evidence" value="ECO:0007669"/>
    <property type="project" value="TreeGrafter"/>
</dbReference>
<keyword evidence="4" id="KW-0808">Transferase</keyword>
<dbReference type="GO" id="GO:0004930">
    <property type="term" value="F:G protein-coupled receptor activity"/>
    <property type="evidence" value="ECO:0007669"/>
    <property type="project" value="InterPro"/>
</dbReference>
<feature type="transmembrane region" description="Helical" evidence="13">
    <location>
        <begin position="115"/>
        <end position="135"/>
    </location>
</feature>
<keyword evidence="9 13" id="KW-1133">Transmembrane helix</keyword>
<reference evidence="16" key="1">
    <citation type="submission" date="2020-10" db="EMBL/GenBank/DDBJ databases">
        <authorList>
            <person name="Kikuchi T."/>
        </authorList>
    </citation>
    <scope>NUCLEOTIDE SEQUENCE</scope>
    <source>
        <strain evidence="16">NKZ352</strain>
    </source>
</reference>
<dbReference type="Proteomes" id="UP000835052">
    <property type="component" value="Unassembled WGS sequence"/>
</dbReference>
<feature type="transmembrane region" description="Helical" evidence="13">
    <location>
        <begin position="6"/>
        <end position="25"/>
    </location>
</feature>
<feature type="compositionally biased region" description="Low complexity" evidence="12">
    <location>
        <begin position="265"/>
        <end position="278"/>
    </location>
</feature>
<evidence type="ECO:0000259" key="15">
    <source>
        <dbReference type="PROSITE" id="PS50262"/>
    </source>
</evidence>
<name>A0A8S1H9N6_9PELO</name>
<dbReference type="OrthoDB" id="10013149at2759"/>
<comment type="similarity">
    <text evidence="2">Belongs to the protein kinase superfamily. STE Ser/Thr protein kinase family. MAP kinase kinase kinase subfamily.</text>
</comment>
<dbReference type="PROSITE" id="PS00107">
    <property type="entry name" value="PROTEIN_KINASE_ATP"/>
    <property type="match status" value="1"/>
</dbReference>
<sequence>MRFIVGEIVFFNIVGNFGNFQVIYLNCKSKRLQSKSATLQCILSLFQSFCLLSTLHNAFGILEDETYTRRECYPLLAPYVFFICFQAVLMLLLPIDMLFAILAPHRYRQINTKKYILGMLLFPLTYSSALMAWGFEKMDDQPVRYCNPPTGMHPDVAKCWMITNLVINTAVLALFVVLIIHIKTQGRSMNKADSQRRRRTSRAVRRLLILMAVFIGSWTKQGFPAFQLDFLRVGLLLRVVLHTSLALQRTPRRFSQAIQLMSNASSYNRSTSNSHSPSPRQAARSHGSRDSGLCSTMEIPIISPQQIDALNSIRIGRGTYGTVQKARFRTSPQSEYKNVAIKYANDPLHRPTLIREAKVMHSLQRHPNCIQIFGVYDCPLNGTGVVMEYMDCKSLAELLTNKNIEYKIDHAISWLFQLSNAVDFFHSHDQVHRDLKLQKNIFLSMLLSDRYRCMKLCDFGTFTSMHTAMTCNRGTPITMAPEIFRGENYNTKSDIYSIGIIMWQIISRRDPYPKNIDANVLLWNVCSADKRPPELSCSPVLSLFYKRCWDNDPKVRPTSQECKEYFELLREDYPDSSEPLLDVDTREPIRTPQPNFAGLPSQKSNIVLHPMSRSMLTPNKTHRRAGSDQSTLIRLQPPSPVVVPEDDDPTLSPWEAEMRGTRSQSVADNLSNISSVAGAAAAFAAKTSALRHVPPPPGPSRKAEEPPEIDRMWRPVSPVQTDELSVMIHDEHMAACHQLQVILMEQKEELAKKHHYVASVARLDAIKKLTNQCKSLQATYDDAKRRIAAAFPRDNTRL</sequence>
<dbReference type="InterPro" id="IPR011009">
    <property type="entry name" value="Kinase-like_dom_sf"/>
</dbReference>
<feature type="transmembrane region" description="Helical" evidence="13">
    <location>
        <begin position="37"/>
        <end position="59"/>
    </location>
</feature>
<evidence type="ECO:0000256" key="3">
    <source>
        <dbReference type="ARBA" id="ARBA00022527"/>
    </source>
</evidence>
<feature type="binding site" evidence="11">
    <location>
        <position position="342"/>
    </location>
    <ligand>
        <name>ATP</name>
        <dbReference type="ChEBI" id="CHEBI:30616"/>
    </ligand>
</feature>
<dbReference type="InterPro" id="IPR000719">
    <property type="entry name" value="Prot_kinase_dom"/>
</dbReference>
<dbReference type="PANTHER" id="PTHR46716:SF1">
    <property type="entry name" value="MITOGEN-ACTIVATED PROTEIN KINASE KINASE KINASE 7"/>
    <property type="match status" value="1"/>
</dbReference>
<dbReference type="Pfam" id="PF00069">
    <property type="entry name" value="Pkinase"/>
    <property type="match status" value="1"/>
</dbReference>
<dbReference type="EMBL" id="CAJGYM010000012">
    <property type="protein sequence ID" value="CAD6189750.1"/>
    <property type="molecule type" value="Genomic_DNA"/>
</dbReference>
<protein>
    <recommendedName>
        <fullName evidence="18">Mitogen-activated protein kinase kinase kinase</fullName>
    </recommendedName>
</protein>
<dbReference type="GO" id="GO:0005524">
    <property type="term" value="F:ATP binding"/>
    <property type="evidence" value="ECO:0007669"/>
    <property type="project" value="UniProtKB-UniRule"/>
</dbReference>
<feature type="domain" description="G-protein coupled receptors family 1 profile" evidence="15">
    <location>
        <begin position="18"/>
        <end position="219"/>
    </location>
</feature>
<evidence type="ECO:0000256" key="8">
    <source>
        <dbReference type="ARBA" id="ARBA00022840"/>
    </source>
</evidence>
<evidence type="ECO:0000256" key="11">
    <source>
        <dbReference type="PROSITE-ProRule" id="PRU10141"/>
    </source>
</evidence>
<evidence type="ECO:0000256" key="6">
    <source>
        <dbReference type="ARBA" id="ARBA00022741"/>
    </source>
</evidence>
<feature type="transmembrane region" description="Helical" evidence="13">
    <location>
        <begin position="203"/>
        <end position="218"/>
    </location>
</feature>
<dbReference type="Pfam" id="PF10320">
    <property type="entry name" value="7TM_GPCR_Srsx"/>
    <property type="match status" value="1"/>
</dbReference>
<evidence type="ECO:0000256" key="5">
    <source>
        <dbReference type="ARBA" id="ARBA00022692"/>
    </source>
</evidence>
<keyword evidence="5 13" id="KW-0812">Transmembrane</keyword>
<dbReference type="SUPFAM" id="SSF56112">
    <property type="entry name" value="Protein kinase-like (PK-like)"/>
    <property type="match status" value="1"/>
</dbReference>
<dbReference type="SUPFAM" id="SSF81321">
    <property type="entry name" value="Family A G protein-coupled receptor-like"/>
    <property type="match status" value="1"/>
</dbReference>
<keyword evidence="8 11" id="KW-0067">ATP-binding</keyword>
<dbReference type="PROSITE" id="PS50262">
    <property type="entry name" value="G_PROTEIN_RECEP_F1_2"/>
    <property type="match status" value="1"/>
</dbReference>
<evidence type="ECO:0000256" key="2">
    <source>
        <dbReference type="ARBA" id="ARBA00006529"/>
    </source>
</evidence>
<keyword evidence="3" id="KW-0723">Serine/threonine-protein kinase</keyword>
<feature type="domain" description="Protein kinase" evidence="14">
    <location>
        <begin position="309"/>
        <end position="566"/>
    </location>
</feature>